<dbReference type="EMBL" id="CP142734">
    <property type="protein sequence ID" value="WUR04456.1"/>
    <property type="molecule type" value="Genomic_DNA"/>
</dbReference>
<evidence type="ECO:0000313" key="2">
    <source>
        <dbReference type="Proteomes" id="UP001334084"/>
    </source>
</evidence>
<organism evidence="1 2">
    <name type="scientific">Vairimorpha necatrix</name>
    <dbReference type="NCBI Taxonomy" id="6039"/>
    <lineage>
        <taxon>Eukaryota</taxon>
        <taxon>Fungi</taxon>
        <taxon>Fungi incertae sedis</taxon>
        <taxon>Microsporidia</taxon>
        <taxon>Nosematidae</taxon>
        <taxon>Vairimorpha</taxon>
    </lineage>
</organism>
<dbReference type="GeneID" id="90542290"/>
<name>A0AAX4JF05_9MICR</name>
<dbReference type="RefSeq" id="XP_065330601.1">
    <property type="nucleotide sequence ID" value="XM_065474529.1"/>
</dbReference>
<sequence>MIFLFIFRTLCEYKELDEFINKDIKIYFAGYPTTFLGILEDKSELFAENKYLSFEKIKFNPKCRIIKRGSYYELLFSNKKMCKTGNRIAQCSTPENWEITRKNFGYTISKNDYCITKDIDDTLKMQKCVDTDDQLFSFKPVAADCNPESKLNDEHSVHVNLISDGVQKYTINNINPVSDEFTEEFTMDE</sequence>
<reference evidence="1" key="1">
    <citation type="journal article" date="2024" name="BMC Genomics">
        <title>Functional annotation of a divergent genome using sequence and structure-based similarity.</title>
        <authorList>
            <person name="Svedberg D."/>
            <person name="Winiger R.R."/>
            <person name="Berg A."/>
            <person name="Sharma H."/>
            <person name="Tellgren-Roth C."/>
            <person name="Debrunner-Vossbrinck B.A."/>
            <person name="Vossbrinck C.R."/>
            <person name="Barandun J."/>
        </authorList>
    </citation>
    <scope>NUCLEOTIDE SEQUENCE</scope>
    <source>
        <strain evidence="1">Illinois isolate</strain>
    </source>
</reference>
<gene>
    <name evidence="1" type="ORF">VNE69_09011</name>
</gene>
<dbReference type="Proteomes" id="UP001334084">
    <property type="component" value="Chromosome 9"/>
</dbReference>
<evidence type="ECO:0000313" key="1">
    <source>
        <dbReference type="EMBL" id="WUR04456.1"/>
    </source>
</evidence>
<dbReference type="KEGG" id="vnx:VNE69_09011"/>
<keyword evidence="2" id="KW-1185">Reference proteome</keyword>
<protein>
    <submittedName>
        <fullName evidence="1">Polar tube protein 4 (PTP4)</fullName>
    </submittedName>
</protein>
<dbReference type="AlphaFoldDB" id="A0AAX4JF05"/>
<accession>A0AAX4JF05</accession>
<proteinExistence type="predicted"/>